<feature type="domain" description="DAGKc" evidence="1">
    <location>
        <begin position="222"/>
        <end position="373"/>
    </location>
</feature>
<dbReference type="Pfam" id="PF00781">
    <property type="entry name" value="DAGK_cat"/>
    <property type="match status" value="1"/>
</dbReference>
<dbReference type="SUPFAM" id="SSF111331">
    <property type="entry name" value="NAD kinase/diacylglycerol kinase-like"/>
    <property type="match status" value="1"/>
</dbReference>
<dbReference type="EMBL" id="KQ042500">
    <property type="protein sequence ID" value="KKF14099.1"/>
    <property type="molecule type" value="Genomic_DNA"/>
</dbReference>
<name>A0A0F8ADR7_LARCR</name>
<sequence length="652" mass="73978">MQKQPRLLSARLFQKHRQVEVVLSRSVLAWKETEKSNKRSSSTSQTAHSHAVQVCEIVAVRKMKDDDQDSTDTRRSDKKEKQLSQLYPHAFTVSYVTRTRPHQWRCSDVTFHCANEGLCQQWVQVLNEQLSLLTHSHAVQVCEIVAVRKMKDDDQDSTDTRRSDKKEKQLSQLYPHAFTVSYVTRTRPHQWRCSDVTFHCANEGLCQQWVQVLNEELSLLTNRPKSLLVYINPYGGKQRGQRIYEQKVAPLFHRACITADVIVTEQANHARDHLKTEANLDKYDGVVCVGGDGMFSEILHGLVTRTQNDNKVDQDQPDAELVPCSLRIGIIPAGSTDCICFATVGTNDPVTSALHIIVGDSQPMDVCSVYHNDIFLRYSVSLLGYGFYGDVLTDSERKRWLGPARYDLSGVKTFLSHNYYEGTISFLPAENNTGTPRDKLQCRSGCFVCQREPSSKDNKEWEMSEDNEKSDKDGSSGWSVIRGKFIAINAASMSCACPRSPKGLSPSAHLADGTTDLILVRKCSRLDFFRHLLRHINKDDQFDHSFVEVHRVRKFRFQPRHHELVSLEDLSESPKKTDFRPICSTQSTCNYTGTHSSWTCDGEILPHAAIQVSVQCQLIRLFARGIEEQQQCVFEDPCTLWASEPSTPSSVD</sequence>
<dbReference type="InterPro" id="IPR017438">
    <property type="entry name" value="ATP-NAD_kinase_N"/>
</dbReference>
<dbReference type="InterPro" id="IPR016064">
    <property type="entry name" value="NAD/diacylglycerol_kinase_sf"/>
</dbReference>
<organism evidence="2">
    <name type="scientific">Larimichthys crocea</name>
    <name type="common">Large yellow croaker</name>
    <name type="synonym">Pseudosciaena crocea</name>
    <dbReference type="NCBI Taxonomy" id="215358"/>
    <lineage>
        <taxon>Eukaryota</taxon>
        <taxon>Metazoa</taxon>
        <taxon>Chordata</taxon>
        <taxon>Craniata</taxon>
        <taxon>Vertebrata</taxon>
        <taxon>Euteleostomi</taxon>
        <taxon>Actinopterygii</taxon>
        <taxon>Neopterygii</taxon>
        <taxon>Teleostei</taxon>
        <taxon>Neoteleostei</taxon>
        <taxon>Acanthomorphata</taxon>
        <taxon>Eupercaria</taxon>
        <taxon>Sciaenidae</taxon>
        <taxon>Larimichthys</taxon>
    </lineage>
</organism>
<dbReference type="Gene3D" id="3.40.50.10330">
    <property type="entry name" value="Probable inorganic polyphosphate/atp-NAD kinase, domain 1"/>
    <property type="match status" value="1"/>
</dbReference>
<dbReference type="InterPro" id="IPR050187">
    <property type="entry name" value="Lipid_Phosphate_FormReg"/>
</dbReference>
<dbReference type="Pfam" id="PF25382">
    <property type="entry name" value="PH_CERK"/>
    <property type="match status" value="2"/>
</dbReference>
<accession>A0A0F8ADR7</accession>
<dbReference type="SMART" id="SM00046">
    <property type="entry name" value="DAGKc"/>
    <property type="match status" value="1"/>
</dbReference>
<reference evidence="2" key="1">
    <citation type="journal article" date="2015" name="PLoS Genet.">
        <title>Genome Sequencing of the Perciform Fish Larimichthys crocea Provides Insights into Molecular and Genetic Mechanisms of Stress Adaptation.</title>
        <authorList>
            <person name="Ao J."/>
            <person name="Mu Y."/>
            <person name="Xiang L.X."/>
            <person name="Fan D."/>
            <person name="Feng M."/>
            <person name="Zhang S."/>
            <person name="Shi Q."/>
            <person name="Zhu L.Y."/>
            <person name="Li T."/>
            <person name="Ding Y."/>
            <person name="Nie L."/>
            <person name="Li Q."/>
            <person name="Dong W.R."/>
            <person name="Jiang L."/>
            <person name="Sun B."/>
            <person name="Zhang X."/>
            <person name="Li M."/>
            <person name="Zhang H.Q."/>
            <person name="Xie S."/>
            <person name="Zhu Y."/>
            <person name="Jiang X."/>
            <person name="Wang X."/>
            <person name="Mu P."/>
            <person name="Chen W."/>
            <person name="Yue Z."/>
            <person name="Wang Z."/>
            <person name="Wang J."/>
            <person name="Shao J.Z."/>
            <person name="Chen X."/>
        </authorList>
    </citation>
    <scope>NUCLEOTIDE SEQUENCE [LARGE SCALE GENOMIC DNA]</scope>
    <source>
        <strain evidence="2">SSNF</strain>
        <tissue evidence="2">Blood</tissue>
    </source>
</reference>
<dbReference type="PANTHER" id="PTHR12358">
    <property type="entry name" value="SPHINGOSINE KINASE"/>
    <property type="match status" value="1"/>
</dbReference>
<protein>
    <submittedName>
        <fullName evidence="2">Ceramide kinase</fullName>
    </submittedName>
</protein>
<dbReference type="GO" id="GO:0006672">
    <property type="term" value="P:ceramide metabolic process"/>
    <property type="evidence" value="ECO:0007669"/>
    <property type="project" value="TreeGrafter"/>
</dbReference>
<evidence type="ECO:0000259" key="1">
    <source>
        <dbReference type="PROSITE" id="PS50146"/>
    </source>
</evidence>
<gene>
    <name evidence="2" type="ORF">EH28_04281</name>
</gene>
<dbReference type="eggNOG" id="KOG1115">
    <property type="taxonomic scope" value="Eukaryota"/>
</dbReference>
<proteinExistence type="predicted"/>
<dbReference type="GO" id="GO:0016020">
    <property type="term" value="C:membrane"/>
    <property type="evidence" value="ECO:0007669"/>
    <property type="project" value="GOC"/>
</dbReference>
<dbReference type="PANTHER" id="PTHR12358:SF25">
    <property type="entry name" value="CERAMIDE KINASE"/>
    <property type="match status" value="1"/>
</dbReference>
<keyword evidence="2" id="KW-0418">Kinase</keyword>
<dbReference type="Gene3D" id="2.60.200.40">
    <property type="match status" value="1"/>
</dbReference>
<dbReference type="InterPro" id="IPR045363">
    <property type="entry name" value="CERK_C"/>
</dbReference>
<dbReference type="Pfam" id="PF19280">
    <property type="entry name" value="CERK_C"/>
    <property type="match status" value="1"/>
</dbReference>
<dbReference type="AlphaFoldDB" id="A0A0F8ADR7"/>
<dbReference type="GO" id="GO:0001729">
    <property type="term" value="F:ceramide kinase activity"/>
    <property type="evidence" value="ECO:0007669"/>
    <property type="project" value="TreeGrafter"/>
</dbReference>
<dbReference type="PROSITE" id="PS50146">
    <property type="entry name" value="DAGK"/>
    <property type="match status" value="1"/>
</dbReference>
<keyword evidence="2" id="KW-0808">Transferase</keyword>
<dbReference type="InterPro" id="IPR001206">
    <property type="entry name" value="Diacylglycerol_kinase_cat_dom"/>
</dbReference>
<evidence type="ECO:0000313" key="2">
    <source>
        <dbReference type="EMBL" id="KKF14099.1"/>
    </source>
</evidence>
<dbReference type="InterPro" id="IPR057465">
    <property type="entry name" value="CERK_PH"/>
</dbReference>